<dbReference type="EMBL" id="CAADFQ010000130">
    <property type="protein sequence ID" value="VFK35595.1"/>
    <property type="molecule type" value="Genomic_DNA"/>
</dbReference>
<name>A0A451BGG8_9GAMM</name>
<evidence type="ECO:0000313" key="3">
    <source>
        <dbReference type="EMBL" id="VFK77371.1"/>
    </source>
</evidence>
<dbReference type="EMBL" id="CAADFO010000044">
    <property type="protein sequence ID" value="VFK28980.1"/>
    <property type="molecule type" value="Genomic_DNA"/>
</dbReference>
<evidence type="ECO:0000313" key="2">
    <source>
        <dbReference type="EMBL" id="VFK35595.1"/>
    </source>
</evidence>
<dbReference type="EMBL" id="CAADGH010000129">
    <property type="protein sequence ID" value="VFK77371.1"/>
    <property type="molecule type" value="Genomic_DNA"/>
</dbReference>
<organism evidence="3">
    <name type="scientific">Candidatus Kentrum sp. MB</name>
    <dbReference type="NCBI Taxonomy" id="2138164"/>
    <lineage>
        <taxon>Bacteria</taxon>
        <taxon>Pseudomonadati</taxon>
        <taxon>Pseudomonadota</taxon>
        <taxon>Gammaproteobacteria</taxon>
        <taxon>Candidatus Kentrum</taxon>
    </lineage>
</organism>
<evidence type="ECO:0000313" key="1">
    <source>
        <dbReference type="EMBL" id="VFK28980.1"/>
    </source>
</evidence>
<sequence>MHTSAIKIEPLEIKAPGAENVLITENTLAVHLSDESRQFRCNVLQNQ</sequence>
<gene>
    <name evidence="1" type="ORF">BECKMB1821G_GA0114241_10445</name>
    <name evidence="3" type="ORF">BECKMB1821H_GA0114242_11297</name>
    <name evidence="2" type="ORF">BECKMB1821I_GA0114274_11307</name>
</gene>
<dbReference type="AlphaFoldDB" id="A0A451BGG8"/>
<protein>
    <submittedName>
        <fullName evidence="3">Uncharacterized protein</fullName>
    </submittedName>
</protein>
<proteinExistence type="predicted"/>
<reference evidence="3" key="1">
    <citation type="submission" date="2019-02" db="EMBL/GenBank/DDBJ databases">
        <authorList>
            <person name="Gruber-Vodicka R. H."/>
            <person name="Seah K. B. B."/>
        </authorList>
    </citation>
    <scope>NUCLEOTIDE SEQUENCE</scope>
    <source>
        <strain evidence="1">BECK_BZ197</strain>
        <strain evidence="3">BECK_BZ198</strain>
        <strain evidence="2">BECK_BZ199</strain>
    </source>
</reference>
<accession>A0A451BGG8</accession>